<dbReference type="Pfam" id="PF13476">
    <property type="entry name" value="AAA_23"/>
    <property type="match status" value="1"/>
</dbReference>
<dbReference type="InterPro" id="IPR038729">
    <property type="entry name" value="Rad50/SbcC_AAA"/>
</dbReference>
<dbReference type="HOGENOM" id="CLU_004785_1_2_9"/>
<dbReference type="Gene3D" id="3.40.50.300">
    <property type="entry name" value="P-loop containing nucleotide triphosphate hydrolases"/>
    <property type="match status" value="2"/>
</dbReference>
<dbReference type="PANTHER" id="PTHR32114:SF2">
    <property type="entry name" value="ABC TRANSPORTER ABCH.3"/>
    <property type="match status" value="1"/>
</dbReference>
<evidence type="ECO:0000256" key="3">
    <source>
        <dbReference type="ARBA" id="ARBA00013368"/>
    </source>
</evidence>
<comment type="similarity">
    <text evidence="1">Belongs to the SMC family. SbcC subfamily.</text>
</comment>
<dbReference type="AlphaFoldDB" id="A0A0H3N9Q3"/>
<dbReference type="EMBL" id="FN538970">
    <property type="protein sequence ID" value="CBA61750.1"/>
    <property type="molecule type" value="Genomic_DNA"/>
</dbReference>
<feature type="coiled-coil region" evidence="4">
    <location>
        <begin position="845"/>
        <end position="903"/>
    </location>
</feature>
<organism evidence="6 7">
    <name type="scientific">Clostridioides difficile (strain CD196)</name>
    <name type="common">Peptoclostridium difficile</name>
    <dbReference type="NCBI Taxonomy" id="645462"/>
    <lineage>
        <taxon>Bacteria</taxon>
        <taxon>Bacillati</taxon>
        <taxon>Bacillota</taxon>
        <taxon>Clostridia</taxon>
        <taxon>Peptostreptococcales</taxon>
        <taxon>Peptostreptococcaceae</taxon>
        <taxon>Clostridioides</taxon>
    </lineage>
</organism>
<evidence type="ECO:0000256" key="1">
    <source>
        <dbReference type="ARBA" id="ARBA00006930"/>
    </source>
</evidence>
<protein>
    <recommendedName>
        <fullName evidence="3">Nuclease SbcCD subunit C</fullName>
    </recommendedName>
</protein>
<dbReference type="InterPro" id="IPR027417">
    <property type="entry name" value="P-loop_NTPase"/>
</dbReference>
<feature type="domain" description="Rad50/SbcC-type AAA" evidence="5">
    <location>
        <begin position="9"/>
        <end position="210"/>
    </location>
</feature>
<accession>A0A0H3N9Q3</accession>
<dbReference type="Pfam" id="PF13558">
    <property type="entry name" value="SbcC_Walker_B"/>
    <property type="match status" value="1"/>
</dbReference>
<dbReference type="PANTHER" id="PTHR32114">
    <property type="entry name" value="ABC TRANSPORTER ABCH.3"/>
    <property type="match status" value="1"/>
</dbReference>
<evidence type="ECO:0000256" key="2">
    <source>
        <dbReference type="ARBA" id="ARBA00011322"/>
    </source>
</evidence>
<dbReference type="Proteomes" id="UP000002068">
    <property type="component" value="Chromosome"/>
</dbReference>
<keyword evidence="4" id="KW-0175">Coiled coil</keyword>
<feature type="coiled-coil region" evidence="4">
    <location>
        <begin position="214"/>
        <end position="378"/>
    </location>
</feature>
<dbReference type="GO" id="GO:0006302">
    <property type="term" value="P:double-strand break repair"/>
    <property type="evidence" value="ECO:0007669"/>
    <property type="project" value="InterPro"/>
</dbReference>
<dbReference type="SUPFAM" id="SSF52540">
    <property type="entry name" value="P-loop containing nucleoside triphosphate hydrolases"/>
    <property type="match status" value="1"/>
</dbReference>
<sequence>MNQQMRPIRLELTGLNSYIDKQVIDFEKLIERGLFGIFGTTGSGKSTILDAITIAMYGNISRNTKEYINSVCDKAIISYEFEIGSKNTRRRYIVDRTIARSKTGTKTSNARLIEVLNDNIQNVLADKVVEVNEKVAQVVGLTANDFTRSVVLPQDKFNEFLRLSRADRRDMLERIFNLEKYGRSLGEKVKKRKNIQLQNLKDLKSKLSQYDGITEEVYNNINQELIELKNLEKDKNNALDLAQKSYEESKTVYEEQLKLEKNELRKNELDLKNSEIKEKIALVENDSNAKKVDPYISSVQNLEKKIDEDSFVVSNLEKKLAILNQELEVTKNRYEKINKIKNEEVPKLSEEKIRLQQAIKLEEELVLLDRELKDLKESGINLNKTKVELEKVKQVSESRKDAVTKSIKEVEGKIDKVNISAELKQKIFLAYEYEKDYNNVLEEKNQKLNKLEEILKETENINLKVRYIDKDKNDVNRNLENLSLHLDVLLKKCPGKSADLLLKSEYVTELRSKANNTKENEIKKSSIQDELKIILESKFNTEREVNLLNEKLENNRKNRDDLEKELEELKYLNLASELRRELKENMPCPVCGSKHHENHNITKYDENISFVKEKLEKLEKEKISIRNNIEELNAKVSGYLSIEKMKTKELEDVKGKLGGIPSSQLLKKLDEEQRKLALLKSNIQEWEKEKESTENKVTLAKEEKNKIEKEELKIRESLNNYKKLTRDLNIEIEGLENKCKKLKQEYLGLKTITKVSNLLSKVKEIRENEKELELLSTGHSNLLKNRDSLDIKIRENESKLHEIEIELIKARELYVEKKLSRDNKYKEVINITKGDLAKNLLHNVEENICKILEQEESSKKKLEEQRLEYEKNIAEKHNIDGRLKTAKEQYKDQKSTLNKLLAENKFESIYAVKRALLDTDAVKKLIEEILEHEEEQKLLSFKIKSSKEKLNGRSIKKEYFEQLKDEIYNLKVEIGNISKDIGANQNQLITLKDSLDKINDFNKQLKVVEHNVDLLEELDKCVQGNKFVEYVSTNQLKYIALEASKRLDGITKGRYALEIDSTLNFVMRDNFNGGERRSIDTLSGGETFLTSLSLALALSSQIQLKGSAPLEFFFLDEGFGSLDSELLEIVIESLERLHSNNLSVGIISHVEELKNRVPVKLLVSSSEAGIGSKVKIEYS</sequence>
<dbReference type="KEGG" id="cdc:CD196_0920"/>
<evidence type="ECO:0000313" key="7">
    <source>
        <dbReference type="Proteomes" id="UP000002068"/>
    </source>
</evidence>
<feature type="coiled-coil region" evidence="4">
    <location>
        <begin position="662"/>
        <end position="813"/>
    </location>
</feature>
<feature type="coiled-coil region" evidence="4">
    <location>
        <begin position="538"/>
        <end position="635"/>
    </location>
</feature>
<reference evidence="6 7" key="1">
    <citation type="journal article" date="2009" name="Genome Biol.">
        <title>Comparative genome and phenotypic analysis of Clostridium difficile 027 strains provides insight into the evolution of a hypervirulent bacterium.</title>
        <authorList>
            <person name="Stabler R.A."/>
            <person name="He M."/>
            <person name="Dawson L."/>
            <person name="Martin M."/>
            <person name="Valiente E."/>
            <person name="Corton C."/>
            <person name="Lawley T.D."/>
            <person name="Sebaihia M."/>
            <person name="Quail M.A."/>
            <person name="Rose G."/>
            <person name="Gerding D.N."/>
            <person name="Gibert M."/>
            <person name="Popoff M.R."/>
            <person name="Parkhill J."/>
            <person name="Dougan G."/>
            <person name="Wren B.W."/>
        </authorList>
    </citation>
    <scope>NUCLEOTIDE SEQUENCE [LARGE SCALE GENOMIC DNA]</scope>
    <source>
        <strain evidence="6 7">CD196</strain>
    </source>
</reference>
<comment type="subunit">
    <text evidence="2">Heterodimer of SbcC and SbcD.</text>
</comment>
<keyword evidence="6" id="KW-0378">Hydrolase</keyword>
<dbReference type="GO" id="GO:0004527">
    <property type="term" value="F:exonuclease activity"/>
    <property type="evidence" value="ECO:0007669"/>
    <property type="project" value="UniProtKB-KW"/>
</dbReference>
<gene>
    <name evidence="6" type="primary">sbcC</name>
    <name evidence="6" type="ordered locus">CD196_0920</name>
</gene>
<name>A0A0H3N9Q3_CLODC</name>
<keyword evidence="6" id="KW-0540">Nuclease</keyword>
<evidence type="ECO:0000259" key="5">
    <source>
        <dbReference type="Pfam" id="PF13476"/>
    </source>
</evidence>
<feature type="coiled-coil region" evidence="4">
    <location>
        <begin position="991"/>
        <end position="1018"/>
    </location>
</feature>
<evidence type="ECO:0000256" key="4">
    <source>
        <dbReference type="SAM" id="Coils"/>
    </source>
</evidence>
<feature type="coiled-coil region" evidence="4">
    <location>
        <begin position="434"/>
        <end position="492"/>
    </location>
</feature>
<keyword evidence="6" id="KW-0269">Exonuclease</keyword>
<proteinExistence type="inferred from homology"/>
<dbReference type="GO" id="GO:0016887">
    <property type="term" value="F:ATP hydrolysis activity"/>
    <property type="evidence" value="ECO:0007669"/>
    <property type="project" value="InterPro"/>
</dbReference>
<evidence type="ECO:0000313" key="6">
    <source>
        <dbReference type="EMBL" id="CBA61750.1"/>
    </source>
</evidence>